<dbReference type="Proteomes" id="UP001144256">
    <property type="component" value="Unassembled WGS sequence"/>
</dbReference>
<dbReference type="RefSeq" id="WP_281819592.1">
    <property type="nucleotide sequence ID" value="NZ_BRLB01000027.1"/>
</dbReference>
<keyword evidence="2" id="KW-1185">Reference proteome</keyword>
<dbReference type="InterPro" id="IPR041881">
    <property type="entry name" value="PqqD_sf"/>
</dbReference>
<evidence type="ECO:0008006" key="3">
    <source>
        <dbReference type="Google" id="ProtNLM"/>
    </source>
</evidence>
<dbReference type="Pfam" id="PF05402">
    <property type="entry name" value="PqqD"/>
    <property type="match status" value="1"/>
</dbReference>
<dbReference type="AlphaFoldDB" id="A0A9W6DI59"/>
<sequence length="101" mass="11800">MNLEKIPQSKTLNWQVKGGYVLINALSGKLMMNETSSLIWRKIDGSLSIQEIIEEIFQEYKKDNTIKYIEEIVCEAIQDFIDKGLLILKEEDDLDGWLQYE</sequence>
<comment type="caution">
    <text evidence="1">The sequence shown here is derived from an EMBL/GenBank/DDBJ whole genome shotgun (WGS) entry which is preliminary data.</text>
</comment>
<dbReference type="EMBL" id="BRLB01000027">
    <property type="protein sequence ID" value="GKX32163.1"/>
    <property type="molecule type" value="Genomic_DNA"/>
</dbReference>
<dbReference type="Gene3D" id="1.10.10.1150">
    <property type="entry name" value="Coenzyme PQQ synthesis protein D (PqqD)"/>
    <property type="match status" value="1"/>
</dbReference>
<evidence type="ECO:0000313" key="1">
    <source>
        <dbReference type="EMBL" id="GKX32163.1"/>
    </source>
</evidence>
<protein>
    <recommendedName>
        <fullName evidence="3">PqqD family protein</fullName>
    </recommendedName>
</protein>
<accession>A0A9W6DI59</accession>
<gene>
    <name evidence="1" type="ORF">SH1V18_46430</name>
</gene>
<reference evidence="1" key="1">
    <citation type="submission" date="2022-06" db="EMBL/GenBank/DDBJ databases">
        <title>Vallitalea longa sp. nov., an anaerobic bacterium isolated from marine sediment.</title>
        <authorList>
            <person name="Hirano S."/>
            <person name="Terahara T."/>
            <person name="Mori K."/>
            <person name="Hamada M."/>
            <person name="Matsumoto R."/>
            <person name="Kobayashi T."/>
        </authorList>
    </citation>
    <scope>NUCLEOTIDE SEQUENCE</scope>
    <source>
        <strain evidence="1">SH18-1</strain>
    </source>
</reference>
<organism evidence="1 2">
    <name type="scientific">Vallitalea longa</name>
    <dbReference type="NCBI Taxonomy" id="2936439"/>
    <lineage>
        <taxon>Bacteria</taxon>
        <taxon>Bacillati</taxon>
        <taxon>Bacillota</taxon>
        <taxon>Clostridia</taxon>
        <taxon>Lachnospirales</taxon>
        <taxon>Vallitaleaceae</taxon>
        <taxon>Vallitalea</taxon>
    </lineage>
</organism>
<dbReference type="InterPro" id="IPR008792">
    <property type="entry name" value="PQQD"/>
</dbReference>
<proteinExistence type="predicted"/>
<evidence type="ECO:0000313" key="2">
    <source>
        <dbReference type="Proteomes" id="UP001144256"/>
    </source>
</evidence>
<name>A0A9W6DI59_9FIRM</name>